<evidence type="ECO:0000259" key="21">
    <source>
        <dbReference type="PROSITE" id="PS51473"/>
    </source>
</evidence>
<feature type="signal peptide" evidence="19">
    <location>
        <begin position="1"/>
        <end position="24"/>
    </location>
</feature>
<dbReference type="SMART" id="SM00220">
    <property type="entry name" value="S_TKc"/>
    <property type="match status" value="1"/>
</dbReference>
<feature type="transmembrane region" description="Helical" evidence="18">
    <location>
        <begin position="304"/>
        <end position="326"/>
    </location>
</feature>
<evidence type="ECO:0000256" key="6">
    <source>
        <dbReference type="ARBA" id="ARBA00022729"/>
    </source>
</evidence>
<protein>
    <recommendedName>
        <fullName evidence="2">non-specific serine/threonine protein kinase</fullName>
        <ecNumber evidence="2">2.7.11.1</ecNumber>
    </recommendedName>
</protein>
<evidence type="ECO:0000313" key="22">
    <source>
        <dbReference type="EMBL" id="KAJ1700949.1"/>
    </source>
</evidence>
<dbReference type="InterPro" id="IPR001245">
    <property type="entry name" value="Ser-Thr/Tyr_kinase_cat_dom"/>
</dbReference>
<evidence type="ECO:0000256" key="7">
    <source>
        <dbReference type="ARBA" id="ARBA00022737"/>
    </source>
</evidence>
<evidence type="ECO:0000256" key="19">
    <source>
        <dbReference type="SAM" id="SignalP"/>
    </source>
</evidence>
<feature type="compositionally biased region" description="Polar residues" evidence="17">
    <location>
        <begin position="675"/>
        <end position="693"/>
    </location>
</feature>
<gene>
    <name evidence="22" type="ORF">LUZ63_000728</name>
</gene>
<dbReference type="GO" id="GO:0005524">
    <property type="term" value="F:ATP binding"/>
    <property type="evidence" value="ECO:0007669"/>
    <property type="project" value="UniProtKB-KW"/>
</dbReference>
<feature type="domain" description="Gnk2-homologous" evidence="21">
    <location>
        <begin position="27"/>
        <end position="130"/>
    </location>
</feature>
<comment type="catalytic activity">
    <reaction evidence="15">
        <text>L-threonyl-[protein] + ATP = O-phospho-L-threonyl-[protein] + ADP + H(+)</text>
        <dbReference type="Rhea" id="RHEA:46608"/>
        <dbReference type="Rhea" id="RHEA-COMP:11060"/>
        <dbReference type="Rhea" id="RHEA-COMP:11605"/>
        <dbReference type="ChEBI" id="CHEBI:15378"/>
        <dbReference type="ChEBI" id="CHEBI:30013"/>
        <dbReference type="ChEBI" id="CHEBI:30616"/>
        <dbReference type="ChEBI" id="CHEBI:61977"/>
        <dbReference type="ChEBI" id="CHEBI:456216"/>
        <dbReference type="EC" id="2.7.11.1"/>
    </reaction>
</comment>
<dbReference type="PROSITE" id="PS00108">
    <property type="entry name" value="PROTEIN_KINASE_ST"/>
    <property type="match status" value="1"/>
</dbReference>
<dbReference type="EMBL" id="JAMQYH010000001">
    <property type="protein sequence ID" value="KAJ1700949.1"/>
    <property type="molecule type" value="Genomic_DNA"/>
</dbReference>
<dbReference type="Gene3D" id="1.10.510.10">
    <property type="entry name" value="Transferase(Phosphotransferase) domain 1"/>
    <property type="match status" value="1"/>
</dbReference>
<dbReference type="CDD" id="cd14066">
    <property type="entry name" value="STKc_IRAK"/>
    <property type="match status" value="1"/>
</dbReference>
<dbReference type="PANTHER" id="PTHR27002:SF1058">
    <property type="entry name" value="OS01G0568800 PROTEIN"/>
    <property type="match status" value="1"/>
</dbReference>
<dbReference type="Gene3D" id="3.30.200.20">
    <property type="entry name" value="Phosphorylase Kinase, domain 1"/>
    <property type="match status" value="1"/>
</dbReference>
<evidence type="ECO:0000256" key="2">
    <source>
        <dbReference type="ARBA" id="ARBA00012513"/>
    </source>
</evidence>
<dbReference type="InterPro" id="IPR000719">
    <property type="entry name" value="Prot_kinase_dom"/>
</dbReference>
<keyword evidence="8" id="KW-0547">Nucleotide-binding</keyword>
<dbReference type="EC" id="2.7.11.1" evidence="2"/>
<dbReference type="InterPro" id="IPR002902">
    <property type="entry name" value="GNK2"/>
</dbReference>
<reference evidence="22" key="1">
    <citation type="journal article" date="2022" name="Cell">
        <title>Repeat-based holocentromeres influence genome architecture and karyotype evolution.</title>
        <authorList>
            <person name="Hofstatter P.G."/>
            <person name="Thangavel G."/>
            <person name="Lux T."/>
            <person name="Neumann P."/>
            <person name="Vondrak T."/>
            <person name="Novak P."/>
            <person name="Zhang M."/>
            <person name="Costa L."/>
            <person name="Castellani M."/>
            <person name="Scott A."/>
            <person name="Toegelov H."/>
            <person name="Fuchs J."/>
            <person name="Mata-Sucre Y."/>
            <person name="Dias Y."/>
            <person name="Vanzela A.L.L."/>
            <person name="Huettel B."/>
            <person name="Almeida C.C.S."/>
            <person name="Simkova H."/>
            <person name="Souza G."/>
            <person name="Pedrosa-Harand A."/>
            <person name="Macas J."/>
            <person name="Mayer K.F.X."/>
            <person name="Houben A."/>
            <person name="Marques A."/>
        </authorList>
    </citation>
    <scope>NUCLEOTIDE SEQUENCE</scope>
    <source>
        <strain evidence="22">RhyBre1mFocal</strain>
    </source>
</reference>
<evidence type="ECO:0000256" key="3">
    <source>
        <dbReference type="ARBA" id="ARBA00022527"/>
    </source>
</evidence>
<evidence type="ECO:0000256" key="14">
    <source>
        <dbReference type="ARBA" id="ARBA00023180"/>
    </source>
</evidence>
<sequence>MQYIPLYFLPLFLTSFLSLHATLGFNIPLHYICGSTGNYTASSTYGSNLEKLFSSLSTEIVTTEGFSKNTTGTKPDQASGLILCRNNINSSVCGNCLNQSLVDIKNLCSYSKEATVWYDFCLVRYSNQNFLNSTDNTPQVYLWNTKNSAEGRIIGWDSSNIARKSYINTVMSSLLSSVSDVAAYTSEKGYGTGETNITTSLPAIYGSAQCTHDMSNISCRECLQDLIHQMLHLFDGRKDGMILGVRCSLRYEVVHTISGYVNLRSSSIRRELSDLPSSDHNQPTASPVTSPPSDTSRGGINKPIIIIVCTIVALLLFGLCFSFVWIRRHRNPETEVSQEEIICTTADEAPNIWIRGLSSDLPLFDFNHIAKATDNFSLYNKLGEGGFGPVYKGVLQDGFEIAVKRLSSQSGQGLVEFRNEIQLIAKLQHKNLVRLVGWCIKGGERLVIYEFMPNKSLDCFIFEEREALLNWERRFVIIEGIAQGIVYLHQHSRLRIIHRDLKASNILLDSEMNPKISDFGMARIFEPKELQANTGRIVGTYGYMAPEYASEGLFSIKSDVFSYGVLVLEIISSKKSMGFHRYGDFLNLLGYAWDRWNDGKCSELISPTLIKAPQVQIERCIHIALLCVQENPADRPTMSDVIVFLSTESIILPKPKQPAYFNVRVTKKMVESSDFDGSTSSVNDMTLTNPGVR</sequence>
<keyword evidence="13" id="KW-1015">Disulfide bond</keyword>
<evidence type="ECO:0000256" key="18">
    <source>
        <dbReference type="SAM" id="Phobius"/>
    </source>
</evidence>
<keyword evidence="6 19" id="KW-0732">Signal</keyword>
<keyword evidence="23" id="KW-1185">Reference proteome</keyword>
<comment type="catalytic activity">
    <reaction evidence="16">
        <text>L-seryl-[protein] + ATP = O-phospho-L-seryl-[protein] + ADP + H(+)</text>
        <dbReference type="Rhea" id="RHEA:17989"/>
        <dbReference type="Rhea" id="RHEA-COMP:9863"/>
        <dbReference type="Rhea" id="RHEA-COMP:11604"/>
        <dbReference type="ChEBI" id="CHEBI:15378"/>
        <dbReference type="ChEBI" id="CHEBI:29999"/>
        <dbReference type="ChEBI" id="CHEBI:30616"/>
        <dbReference type="ChEBI" id="CHEBI:83421"/>
        <dbReference type="ChEBI" id="CHEBI:456216"/>
        <dbReference type="EC" id="2.7.11.1"/>
    </reaction>
</comment>
<dbReference type="SUPFAM" id="SSF56112">
    <property type="entry name" value="Protein kinase-like (PK-like)"/>
    <property type="match status" value="1"/>
</dbReference>
<feature type="region of interest" description="Disordered" evidence="17">
    <location>
        <begin position="273"/>
        <end position="296"/>
    </location>
</feature>
<feature type="domain" description="Gnk2-homologous" evidence="21">
    <location>
        <begin position="149"/>
        <end position="256"/>
    </location>
</feature>
<evidence type="ECO:0000256" key="15">
    <source>
        <dbReference type="ARBA" id="ARBA00047899"/>
    </source>
</evidence>
<dbReference type="AlphaFoldDB" id="A0A9Q0HWB2"/>
<evidence type="ECO:0000313" key="23">
    <source>
        <dbReference type="Proteomes" id="UP001151287"/>
    </source>
</evidence>
<feature type="compositionally biased region" description="Polar residues" evidence="17">
    <location>
        <begin position="275"/>
        <end position="296"/>
    </location>
</feature>
<evidence type="ECO:0000256" key="17">
    <source>
        <dbReference type="SAM" id="MobiDB-lite"/>
    </source>
</evidence>
<dbReference type="Pfam" id="PF07714">
    <property type="entry name" value="PK_Tyr_Ser-Thr"/>
    <property type="match status" value="1"/>
</dbReference>
<dbReference type="InterPro" id="IPR011009">
    <property type="entry name" value="Kinase-like_dom_sf"/>
</dbReference>
<evidence type="ECO:0000256" key="12">
    <source>
        <dbReference type="ARBA" id="ARBA00023136"/>
    </source>
</evidence>
<feature type="chain" id="PRO_5040297586" description="non-specific serine/threonine protein kinase" evidence="19">
    <location>
        <begin position="25"/>
        <end position="693"/>
    </location>
</feature>
<evidence type="ECO:0000256" key="16">
    <source>
        <dbReference type="ARBA" id="ARBA00048679"/>
    </source>
</evidence>
<dbReference type="FunFam" id="3.30.430.20:FF:000009">
    <property type="entry name" value="Cysteine-rich receptor-like protein kinase 28"/>
    <property type="match status" value="1"/>
</dbReference>
<keyword evidence="9" id="KW-0418">Kinase</keyword>
<dbReference type="Proteomes" id="UP001151287">
    <property type="component" value="Unassembled WGS sequence"/>
</dbReference>
<keyword evidence="12 18" id="KW-0472">Membrane</keyword>
<dbReference type="Pfam" id="PF01657">
    <property type="entry name" value="Stress-antifung"/>
    <property type="match status" value="2"/>
</dbReference>
<dbReference type="OrthoDB" id="663250at2759"/>
<feature type="region of interest" description="Disordered" evidence="17">
    <location>
        <begin position="673"/>
        <end position="693"/>
    </location>
</feature>
<comment type="caution">
    <text evidence="22">The sequence shown here is derived from an EMBL/GenBank/DDBJ whole genome shotgun (WGS) entry which is preliminary data.</text>
</comment>
<evidence type="ECO:0000256" key="9">
    <source>
        <dbReference type="ARBA" id="ARBA00022777"/>
    </source>
</evidence>
<evidence type="ECO:0000256" key="10">
    <source>
        <dbReference type="ARBA" id="ARBA00022840"/>
    </source>
</evidence>
<evidence type="ECO:0000256" key="5">
    <source>
        <dbReference type="ARBA" id="ARBA00022692"/>
    </source>
</evidence>
<dbReference type="FunFam" id="1.10.510.10:FF:000060">
    <property type="entry name" value="G-type lectin S-receptor-like serine/threonine-protein kinase"/>
    <property type="match status" value="1"/>
</dbReference>
<dbReference type="CDD" id="cd23509">
    <property type="entry name" value="Gnk2-like"/>
    <property type="match status" value="2"/>
</dbReference>
<keyword evidence="7" id="KW-0677">Repeat</keyword>
<organism evidence="22 23">
    <name type="scientific">Rhynchospora breviuscula</name>
    <dbReference type="NCBI Taxonomy" id="2022672"/>
    <lineage>
        <taxon>Eukaryota</taxon>
        <taxon>Viridiplantae</taxon>
        <taxon>Streptophyta</taxon>
        <taxon>Embryophyta</taxon>
        <taxon>Tracheophyta</taxon>
        <taxon>Spermatophyta</taxon>
        <taxon>Magnoliopsida</taxon>
        <taxon>Liliopsida</taxon>
        <taxon>Poales</taxon>
        <taxon>Cyperaceae</taxon>
        <taxon>Cyperoideae</taxon>
        <taxon>Rhynchosporeae</taxon>
        <taxon>Rhynchospora</taxon>
    </lineage>
</organism>
<dbReference type="PANTHER" id="PTHR27002">
    <property type="entry name" value="RECEPTOR-LIKE SERINE/THREONINE-PROTEIN KINASE SD1-8"/>
    <property type="match status" value="1"/>
</dbReference>
<accession>A0A9Q0HWB2</accession>
<dbReference type="PROSITE" id="PS51473">
    <property type="entry name" value="GNK2"/>
    <property type="match status" value="2"/>
</dbReference>
<keyword evidence="3" id="KW-0723">Serine/threonine-protein kinase</keyword>
<comment type="subcellular location">
    <subcellularLocation>
        <location evidence="1">Membrane</location>
        <topology evidence="1">Single-pass membrane protein</topology>
    </subcellularLocation>
</comment>
<evidence type="ECO:0000256" key="1">
    <source>
        <dbReference type="ARBA" id="ARBA00004167"/>
    </source>
</evidence>
<dbReference type="GO" id="GO:0005886">
    <property type="term" value="C:plasma membrane"/>
    <property type="evidence" value="ECO:0007669"/>
    <property type="project" value="TreeGrafter"/>
</dbReference>
<evidence type="ECO:0000259" key="20">
    <source>
        <dbReference type="PROSITE" id="PS50011"/>
    </source>
</evidence>
<evidence type="ECO:0000256" key="13">
    <source>
        <dbReference type="ARBA" id="ARBA00023157"/>
    </source>
</evidence>
<evidence type="ECO:0000256" key="4">
    <source>
        <dbReference type="ARBA" id="ARBA00022679"/>
    </source>
</evidence>
<keyword evidence="10" id="KW-0067">ATP-binding</keyword>
<dbReference type="PROSITE" id="PS50011">
    <property type="entry name" value="PROTEIN_KINASE_DOM"/>
    <property type="match status" value="1"/>
</dbReference>
<keyword evidence="11 18" id="KW-1133">Transmembrane helix</keyword>
<keyword evidence="4" id="KW-0808">Transferase</keyword>
<name>A0A9Q0HWB2_9POAL</name>
<feature type="domain" description="Protein kinase" evidence="20">
    <location>
        <begin position="376"/>
        <end position="651"/>
    </location>
</feature>
<dbReference type="Gene3D" id="3.30.430.20">
    <property type="entry name" value="Gnk2 domain, C-X8-C-X2-C motif"/>
    <property type="match status" value="2"/>
</dbReference>
<keyword evidence="5 18" id="KW-0812">Transmembrane</keyword>
<dbReference type="InterPro" id="IPR038408">
    <property type="entry name" value="GNK2_sf"/>
</dbReference>
<dbReference type="InterPro" id="IPR008271">
    <property type="entry name" value="Ser/Thr_kinase_AS"/>
</dbReference>
<proteinExistence type="predicted"/>
<keyword evidence="14" id="KW-0325">Glycoprotein</keyword>
<evidence type="ECO:0000256" key="8">
    <source>
        <dbReference type="ARBA" id="ARBA00022741"/>
    </source>
</evidence>
<dbReference type="FunFam" id="3.30.200.20:FF:000195">
    <property type="entry name" value="G-type lectin S-receptor-like serine/threonine-protein kinase"/>
    <property type="match status" value="1"/>
</dbReference>
<evidence type="ECO:0000256" key="11">
    <source>
        <dbReference type="ARBA" id="ARBA00022989"/>
    </source>
</evidence>
<dbReference type="GO" id="GO:0004674">
    <property type="term" value="F:protein serine/threonine kinase activity"/>
    <property type="evidence" value="ECO:0007669"/>
    <property type="project" value="UniProtKB-KW"/>
</dbReference>